<evidence type="ECO:0000259" key="3">
    <source>
        <dbReference type="Pfam" id="PF07626"/>
    </source>
</evidence>
<comment type="caution">
    <text evidence="7">The sequence shown here is derived from an EMBL/GenBank/DDBJ whole genome shotgun (WGS) entry which is preliminary data.</text>
</comment>
<feature type="domain" description="DUF1592" evidence="5">
    <location>
        <begin position="234"/>
        <end position="351"/>
    </location>
</feature>
<evidence type="ECO:0000256" key="1">
    <source>
        <dbReference type="SAM" id="MobiDB-lite"/>
    </source>
</evidence>
<gene>
    <name evidence="7" type="ORF">POL58_27015</name>
</gene>
<feature type="domain" description="DUF1595" evidence="6">
    <location>
        <begin position="160"/>
        <end position="221"/>
    </location>
</feature>
<dbReference type="Pfam" id="PF07637">
    <property type="entry name" value="PSD5"/>
    <property type="match status" value="1"/>
</dbReference>
<feature type="compositionally biased region" description="Low complexity" evidence="1">
    <location>
        <begin position="52"/>
        <end position="68"/>
    </location>
</feature>
<accession>A0ABT5BBC0</accession>
<dbReference type="EMBL" id="JAQNDN010000015">
    <property type="protein sequence ID" value="MDC0671430.1"/>
    <property type="molecule type" value="Genomic_DNA"/>
</dbReference>
<dbReference type="Pfam" id="PF07631">
    <property type="entry name" value="PSD4"/>
    <property type="match status" value="1"/>
</dbReference>
<dbReference type="RefSeq" id="WP_272001638.1">
    <property type="nucleotide sequence ID" value="NZ_JAQNDN010000015.1"/>
</dbReference>
<dbReference type="InterPro" id="IPR013043">
    <property type="entry name" value="DUF1595"/>
</dbReference>
<keyword evidence="8" id="KW-1185">Reference proteome</keyword>
<name>A0ABT5BBC0_9BACT</name>
<dbReference type="InterPro" id="IPR013039">
    <property type="entry name" value="DUF1588"/>
</dbReference>
<sequence>MGRATAICHHALVVATTTALVIGCSDDKTATDGSVTATVATTDGGTDGGLTDGAPTTTDGGGPAPASGVGISGVRRLSRDEYDNTVRDLLGDKTRSGSQLLPEDVYEPFDNDFTVQIASTPLIDALESLAGKLAKETLADPARKAMVIGCTPTGPEDQTCLDTFITTFGRRALRRPLATDEVARYAGLATTFITQTGEFDQGVEIVLRAMLQAPEFVYRVERGVPTDEPGVFRLGDHEIATRLSYFLWGTTPDDTLLDRADAGMLGTSDDIRAAAELMLADERARARIDRFHAMWLGYFALPHAAELTGAMRIETRLLLEQVVFTDKASWYDLFTSGGTWLNDLLAATYGLPAPGSSEHVWVDYGDSGRQGLLSHGSFLSVAGKFGDTSPTQRGKLIRTRLMCQNIPPPPPDVNVDIPPSSPDSNCKVDRYLAHRSQAGCVDCHNLMDPVGFGLENFDQKGAFRTHDLNEPTCLIDGDGTVDGSMFNGPAELAELLIGAEVLDACAVTQLYRLAMGHREAAEDVPYIMDLQDQFREGDHRFDQLLLGLVAADAFMFRREE</sequence>
<dbReference type="Pfam" id="PF07626">
    <property type="entry name" value="PSD3"/>
    <property type="match status" value="1"/>
</dbReference>
<evidence type="ECO:0000313" key="8">
    <source>
        <dbReference type="Proteomes" id="UP001217838"/>
    </source>
</evidence>
<dbReference type="Proteomes" id="UP001217838">
    <property type="component" value="Unassembled WGS sequence"/>
</dbReference>
<dbReference type="Pfam" id="PF07627">
    <property type="entry name" value="PSCyt3"/>
    <property type="match status" value="1"/>
</dbReference>
<organism evidence="7 8">
    <name type="scientific">Nannocystis radixulma</name>
    <dbReference type="NCBI Taxonomy" id="2995305"/>
    <lineage>
        <taxon>Bacteria</taxon>
        <taxon>Pseudomonadati</taxon>
        <taxon>Myxococcota</taxon>
        <taxon>Polyangia</taxon>
        <taxon>Nannocystales</taxon>
        <taxon>Nannocystaceae</taxon>
        <taxon>Nannocystis</taxon>
    </lineage>
</organism>
<feature type="domain" description="DUF1585" evidence="2">
    <location>
        <begin position="482"/>
        <end position="554"/>
    </location>
</feature>
<reference evidence="7 8" key="1">
    <citation type="submission" date="2022-11" db="EMBL/GenBank/DDBJ databases">
        <title>Minimal conservation of predation-associated metabolite biosynthetic gene clusters underscores biosynthetic potential of Myxococcota including descriptions for ten novel species: Archangium lansinium sp. nov., Myxococcus landrumus sp. nov., Nannocystis bai.</title>
        <authorList>
            <person name="Ahearne A."/>
            <person name="Stevens C."/>
            <person name="Dowd S."/>
        </authorList>
    </citation>
    <scope>NUCLEOTIDE SEQUENCE [LARGE SCALE GENOMIC DNA]</scope>
    <source>
        <strain evidence="7 8">NCELM</strain>
    </source>
</reference>
<feature type="domain" description="DUF1587" evidence="3">
    <location>
        <begin position="75"/>
        <end position="137"/>
    </location>
</feature>
<feature type="domain" description="DUF1588" evidence="4">
    <location>
        <begin position="369"/>
        <end position="467"/>
    </location>
</feature>
<dbReference type="Pfam" id="PF07624">
    <property type="entry name" value="PSD2"/>
    <property type="match status" value="1"/>
</dbReference>
<evidence type="ECO:0000313" key="7">
    <source>
        <dbReference type="EMBL" id="MDC0671430.1"/>
    </source>
</evidence>
<evidence type="ECO:0000259" key="4">
    <source>
        <dbReference type="Pfam" id="PF07627"/>
    </source>
</evidence>
<dbReference type="InterPro" id="IPR013036">
    <property type="entry name" value="DUF1587"/>
</dbReference>
<evidence type="ECO:0000259" key="5">
    <source>
        <dbReference type="Pfam" id="PF07631"/>
    </source>
</evidence>
<protein>
    <submittedName>
        <fullName evidence="7">DUF1592 domain-containing protein</fullName>
    </submittedName>
</protein>
<evidence type="ECO:0000259" key="2">
    <source>
        <dbReference type="Pfam" id="PF07624"/>
    </source>
</evidence>
<dbReference type="InterPro" id="IPR011478">
    <property type="entry name" value="DUF1585"/>
</dbReference>
<feature type="region of interest" description="Disordered" evidence="1">
    <location>
        <begin position="40"/>
        <end position="71"/>
    </location>
</feature>
<dbReference type="PROSITE" id="PS51257">
    <property type="entry name" value="PROKAR_LIPOPROTEIN"/>
    <property type="match status" value="1"/>
</dbReference>
<evidence type="ECO:0000259" key="6">
    <source>
        <dbReference type="Pfam" id="PF07637"/>
    </source>
</evidence>
<dbReference type="InterPro" id="IPR013042">
    <property type="entry name" value="DUF1592"/>
</dbReference>
<proteinExistence type="predicted"/>